<dbReference type="AlphaFoldDB" id="A0A9X9LE57"/>
<feature type="non-terminal residue" evidence="1">
    <location>
        <position position="35"/>
    </location>
</feature>
<dbReference type="EMBL" id="CYRY02001210">
    <property type="protein sequence ID" value="VCW63652.1"/>
    <property type="molecule type" value="Genomic_DNA"/>
</dbReference>
<keyword evidence="2" id="KW-1185">Reference proteome</keyword>
<gene>
    <name evidence="1" type="ORF">BN2614_LOCUS2</name>
</gene>
<evidence type="ECO:0000313" key="1">
    <source>
        <dbReference type="EMBL" id="VCW63652.1"/>
    </source>
</evidence>
<sequence>MSEETVSESQFSLKTAVLRVFDLPLSWYYSLSQVK</sequence>
<protein>
    <submittedName>
        <fullName evidence="1">Uncharacterized protein</fullName>
    </submittedName>
</protein>
<reference evidence="1 2" key="1">
    <citation type="submission" date="2018-10" db="EMBL/GenBank/DDBJ databases">
        <authorList>
            <person name="Ekblom R."/>
            <person name="Jareborg N."/>
        </authorList>
    </citation>
    <scope>NUCLEOTIDE SEQUENCE [LARGE SCALE GENOMIC DNA]</scope>
    <source>
        <tissue evidence="1">Muscle</tissue>
    </source>
</reference>
<comment type="caution">
    <text evidence="1">The sequence shown here is derived from an EMBL/GenBank/DDBJ whole genome shotgun (WGS) entry which is preliminary data.</text>
</comment>
<evidence type="ECO:0000313" key="2">
    <source>
        <dbReference type="Proteomes" id="UP000269945"/>
    </source>
</evidence>
<dbReference type="Proteomes" id="UP000269945">
    <property type="component" value="Unassembled WGS sequence"/>
</dbReference>
<accession>A0A9X9LE57</accession>
<name>A0A9X9LE57_GULGU</name>
<proteinExistence type="predicted"/>
<organism evidence="1 2">
    <name type="scientific">Gulo gulo</name>
    <name type="common">Wolverine</name>
    <name type="synonym">Gluton</name>
    <dbReference type="NCBI Taxonomy" id="48420"/>
    <lineage>
        <taxon>Eukaryota</taxon>
        <taxon>Metazoa</taxon>
        <taxon>Chordata</taxon>
        <taxon>Craniata</taxon>
        <taxon>Vertebrata</taxon>
        <taxon>Euteleostomi</taxon>
        <taxon>Mammalia</taxon>
        <taxon>Eutheria</taxon>
        <taxon>Laurasiatheria</taxon>
        <taxon>Carnivora</taxon>
        <taxon>Caniformia</taxon>
        <taxon>Musteloidea</taxon>
        <taxon>Mustelidae</taxon>
        <taxon>Guloninae</taxon>
        <taxon>Gulo</taxon>
    </lineage>
</organism>